<dbReference type="PANTHER" id="PTHR31662">
    <property type="entry name" value="BNAANNG10740D PROTEIN-RELATED"/>
    <property type="match status" value="1"/>
</dbReference>
<sequence length="153" mass="17859">MAGNQKQSSSQMVKPKRLFSPDDEIILVNGLLDFKSRTGIDPTKILNVFYNAHKHSVSVKTTTQKQFRDKICKLKQKYKENLKKKKQGSLIFADRHEENLFELSNEFWGGENGADNMRMNVLKRAELDRRCVQLKVQEEKLRLQRALLVEEHV</sequence>
<evidence type="ECO:0000313" key="4">
    <source>
        <dbReference type="Proteomes" id="UP000265520"/>
    </source>
</evidence>
<evidence type="ECO:0000313" key="3">
    <source>
        <dbReference type="EMBL" id="MCI20957.1"/>
    </source>
</evidence>
<dbReference type="AlphaFoldDB" id="A0A392QAS1"/>
<name>A0A392QAS1_9FABA</name>
<dbReference type="GO" id="GO:0005634">
    <property type="term" value="C:nucleus"/>
    <property type="evidence" value="ECO:0007669"/>
    <property type="project" value="TreeGrafter"/>
</dbReference>
<keyword evidence="4" id="KW-1185">Reference proteome</keyword>
<dbReference type="PANTHER" id="PTHR31662:SF33">
    <property type="entry name" value="DNA-BINDING STOREKEEPER PROTEIN TRANSCRIPTIONAL REGULATOR-LIKE PROTEIN"/>
    <property type="match status" value="1"/>
</dbReference>
<comment type="caution">
    <text evidence="3">The sequence shown here is derived from an EMBL/GenBank/DDBJ whole genome shotgun (WGS) entry which is preliminary data.</text>
</comment>
<dbReference type="Proteomes" id="UP000265520">
    <property type="component" value="Unassembled WGS sequence"/>
</dbReference>
<dbReference type="GO" id="GO:0006355">
    <property type="term" value="P:regulation of DNA-templated transcription"/>
    <property type="evidence" value="ECO:0007669"/>
    <property type="project" value="InterPro"/>
</dbReference>
<proteinExistence type="inferred from homology"/>
<accession>A0A392QAS1</accession>
<reference evidence="3 4" key="1">
    <citation type="journal article" date="2018" name="Front. Plant Sci.">
        <title>Red Clover (Trifolium pratense) and Zigzag Clover (T. medium) - A Picture of Genomic Similarities and Differences.</title>
        <authorList>
            <person name="Dluhosova J."/>
            <person name="Istvanek J."/>
            <person name="Nedelnik J."/>
            <person name="Repkova J."/>
        </authorList>
    </citation>
    <scope>NUCLEOTIDE SEQUENCE [LARGE SCALE GENOMIC DNA]</scope>
    <source>
        <strain evidence="4">cv. 10/8</strain>
        <tissue evidence="3">Leaf</tissue>
    </source>
</reference>
<organism evidence="3 4">
    <name type="scientific">Trifolium medium</name>
    <dbReference type="NCBI Taxonomy" id="97028"/>
    <lineage>
        <taxon>Eukaryota</taxon>
        <taxon>Viridiplantae</taxon>
        <taxon>Streptophyta</taxon>
        <taxon>Embryophyta</taxon>
        <taxon>Tracheophyta</taxon>
        <taxon>Spermatophyta</taxon>
        <taxon>Magnoliopsida</taxon>
        <taxon>eudicotyledons</taxon>
        <taxon>Gunneridae</taxon>
        <taxon>Pentapetalae</taxon>
        <taxon>rosids</taxon>
        <taxon>fabids</taxon>
        <taxon>Fabales</taxon>
        <taxon>Fabaceae</taxon>
        <taxon>Papilionoideae</taxon>
        <taxon>50 kb inversion clade</taxon>
        <taxon>NPAAA clade</taxon>
        <taxon>Hologalegina</taxon>
        <taxon>IRL clade</taxon>
        <taxon>Trifolieae</taxon>
        <taxon>Trifolium</taxon>
    </lineage>
</organism>
<evidence type="ECO:0000259" key="2">
    <source>
        <dbReference type="Pfam" id="PF04504"/>
    </source>
</evidence>
<dbReference type="InterPro" id="IPR053932">
    <property type="entry name" value="GeBP-like_DBD"/>
</dbReference>
<protein>
    <submittedName>
        <fullName evidence="3">Mediator of RNA polymerase II transcription subunit</fullName>
    </submittedName>
</protein>
<comment type="similarity">
    <text evidence="1">Belongs to the GeBP family.</text>
</comment>
<feature type="non-terminal residue" evidence="3">
    <location>
        <position position="153"/>
    </location>
</feature>
<dbReference type="InterPro" id="IPR007592">
    <property type="entry name" value="GEBP"/>
</dbReference>
<dbReference type="EMBL" id="LXQA010122558">
    <property type="protein sequence ID" value="MCI20957.1"/>
    <property type="molecule type" value="Genomic_DNA"/>
</dbReference>
<dbReference type="Pfam" id="PF04504">
    <property type="entry name" value="GeBP-like_DBD"/>
    <property type="match status" value="1"/>
</dbReference>
<feature type="domain" description="Glabrous enhancer-binding protein-like DBD" evidence="2">
    <location>
        <begin position="16"/>
        <end position="109"/>
    </location>
</feature>
<evidence type="ECO:0000256" key="1">
    <source>
        <dbReference type="ARBA" id="ARBA00010820"/>
    </source>
</evidence>